<organism evidence="4 6">
    <name type="scientific">Mangrovimonas cancribranchiae</name>
    <dbReference type="NCBI Taxonomy" id="3080055"/>
    <lineage>
        <taxon>Bacteria</taxon>
        <taxon>Pseudomonadati</taxon>
        <taxon>Bacteroidota</taxon>
        <taxon>Flavobacteriia</taxon>
        <taxon>Flavobacteriales</taxon>
        <taxon>Flavobacteriaceae</taxon>
        <taxon>Mangrovimonas</taxon>
    </lineage>
</organism>
<dbReference type="SUPFAM" id="SSF49384">
    <property type="entry name" value="Carbohydrate-binding domain"/>
    <property type="match status" value="1"/>
</dbReference>
<evidence type="ECO:0000256" key="1">
    <source>
        <dbReference type="ARBA" id="ARBA00022729"/>
    </source>
</evidence>
<sequence>MKINLFQHKKVFNLIICLLISFVSYSQTVDLIAEIDEDAPFTNGQTFNYTLEAVAGSSIYAGLTVVLNYDPSVLQVNSISQVYNFDFQTDDISQLGIISFSGGDLGSPFLTGTITAFTVEFTVLDASQTVSITHDLEGTTRTKVSDTLGNSVLGQTNDIHIDPNGSVDLLASVNVMPPFTNGQTITYTMQAIAGGTVYAGLTTKLLYNPAVLQFVSLTPVYNFDFNFDETTVPGVIEFSGGDFSPFLTGTITVYTIDFIVLDASQTVSIIHDYSSGDKTQVVDTNGTDILDEANDIIFETLTIEDGNTSFKKNIAIYPNPVGKKLYIKNTHKNNNLIIKSVFISDLNGRVVKHFKGSFENEYEVDVSSLEASIYFVKVVSNSNQTFQHKIVKH</sequence>
<evidence type="ECO:0000313" key="5">
    <source>
        <dbReference type="EMBL" id="WXA14341.1"/>
    </source>
</evidence>
<dbReference type="KEGG" id="mcaa:R3L15_05545"/>
<evidence type="ECO:0000313" key="4">
    <source>
        <dbReference type="EMBL" id="WXA03236.1"/>
    </source>
</evidence>
<dbReference type="InterPro" id="IPR026444">
    <property type="entry name" value="Secre_tail"/>
</dbReference>
<proteinExistence type="predicted"/>
<dbReference type="Gene3D" id="2.60.40.680">
    <property type="match status" value="2"/>
</dbReference>
<dbReference type="NCBIfam" id="TIGR04183">
    <property type="entry name" value="Por_Secre_tail"/>
    <property type="match status" value="1"/>
</dbReference>
<dbReference type="EMBL" id="CP136924">
    <property type="protein sequence ID" value="WXA03236.1"/>
    <property type="molecule type" value="Genomic_DNA"/>
</dbReference>
<dbReference type="Pfam" id="PF18962">
    <property type="entry name" value="Por_Secre_tail"/>
    <property type="match status" value="1"/>
</dbReference>
<evidence type="ECO:0000313" key="6">
    <source>
        <dbReference type="Proteomes" id="UP001368318"/>
    </source>
</evidence>
<accession>A0AAU6P178</accession>
<dbReference type="RefSeq" id="WP_338733748.1">
    <property type="nucleotide sequence ID" value="NZ_CP136924.1"/>
</dbReference>
<dbReference type="CDD" id="cd08547">
    <property type="entry name" value="Type_II_cohesin"/>
    <property type="match status" value="1"/>
</dbReference>
<dbReference type="GO" id="GO:0030246">
    <property type="term" value="F:carbohydrate binding"/>
    <property type="evidence" value="ECO:0007669"/>
    <property type="project" value="InterPro"/>
</dbReference>
<keyword evidence="1 2" id="KW-0732">Signal</keyword>
<evidence type="ECO:0000259" key="3">
    <source>
        <dbReference type="Pfam" id="PF18962"/>
    </source>
</evidence>
<dbReference type="EMBL" id="CP136925">
    <property type="protein sequence ID" value="WXA14341.1"/>
    <property type="molecule type" value="Genomic_DNA"/>
</dbReference>
<evidence type="ECO:0000256" key="2">
    <source>
        <dbReference type="SAM" id="SignalP"/>
    </source>
</evidence>
<feature type="signal peptide" evidence="2">
    <location>
        <begin position="1"/>
        <end position="26"/>
    </location>
</feature>
<protein>
    <submittedName>
        <fullName evidence="4">T9SS type A sorting domain-containing protein</fullName>
    </submittedName>
</protein>
<dbReference type="Proteomes" id="UP001368318">
    <property type="component" value="Chromosome"/>
</dbReference>
<gene>
    <name evidence="5" type="ORF">R3L15_05545</name>
    <name evidence="4" type="ORF">R3L16_01855</name>
</gene>
<feature type="chain" id="PRO_5044712845" evidence="2">
    <location>
        <begin position="27"/>
        <end position="393"/>
    </location>
</feature>
<dbReference type="InterPro" id="IPR008965">
    <property type="entry name" value="CBM2/CBM3_carb-bd_dom_sf"/>
</dbReference>
<keyword evidence="6" id="KW-1185">Reference proteome</keyword>
<name>A0AAU6P178_9FLAO</name>
<dbReference type="AlphaFoldDB" id="A0AAU6P178"/>
<reference evidence="4 6" key="1">
    <citation type="submission" date="2023-10" db="EMBL/GenBank/DDBJ databases">
        <title>Culture-based analysis of two novel bacteria associated with mangrove crab gills.</title>
        <authorList>
            <person name="Yang X."/>
            <person name="Garuglieri E."/>
            <person name="Van Goethem M.W."/>
            <person name="Fusi M."/>
            <person name="Marasco R."/>
            <person name="Daffonchio D.G."/>
        </authorList>
    </citation>
    <scope>NUCLEOTIDE SEQUENCE [LARGE SCALE GENOMIC DNA]</scope>
    <source>
        <strain evidence="5">UG2-1</strain>
        <strain evidence="4">UG2-2</strain>
        <strain evidence="6">UG2_2</strain>
    </source>
</reference>
<feature type="domain" description="Secretion system C-terminal sorting" evidence="3">
    <location>
        <begin position="316"/>
        <end position="391"/>
    </location>
</feature>